<name>A0A913XLQ0_EXADI</name>
<dbReference type="AlphaFoldDB" id="A0A913XLQ0"/>
<evidence type="ECO:0000256" key="4">
    <source>
        <dbReference type="SAM" id="Phobius"/>
    </source>
</evidence>
<keyword evidence="2" id="KW-0245">EGF-like domain</keyword>
<proteinExistence type="inferred from homology"/>
<dbReference type="RefSeq" id="XP_020906318.1">
    <property type="nucleotide sequence ID" value="XM_021050659.2"/>
</dbReference>
<evidence type="ECO:0000256" key="3">
    <source>
        <dbReference type="SAM" id="MobiDB-lite"/>
    </source>
</evidence>
<evidence type="ECO:0000256" key="2">
    <source>
        <dbReference type="PROSITE-ProRule" id="PRU00076"/>
    </source>
</evidence>
<dbReference type="PROSITE" id="PS00022">
    <property type="entry name" value="EGF_1"/>
    <property type="match status" value="1"/>
</dbReference>
<evidence type="ECO:0000259" key="5">
    <source>
        <dbReference type="PROSITE" id="PS50026"/>
    </source>
</evidence>
<reference evidence="6" key="1">
    <citation type="submission" date="2022-11" db="UniProtKB">
        <authorList>
            <consortium name="EnsemblMetazoa"/>
        </authorList>
    </citation>
    <scope>IDENTIFICATION</scope>
</reference>
<organism evidence="6 7">
    <name type="scientific">Exaiptasia diaphana</name>
    <name type="common">Tropical sea anemone</name>
    <name type="synonym">Aiptasia pulchella</name>
    <dbReference type="NCBI Taxonomy" id="2652724"/>
    <lineage>
        <taxon>Eukaryota</taxon>
        <taxon>Metazoa</taxon>
        <taxon>Cnidaria</taxon>
        <taxon>Anthozoa</taxon>
        <taxon>Hexacorallia</taxon>
        <taxon>Actiniaria</taxon>
        <taxon>Aiptasiidae</taxon>
        <taxon>Exaiptasia</taxon>
    </lineage>
</organism>
<comment type="caution">
    <text evidence="2">Lacks conserved residue(s) required for the propagation of feature annotation.</text>
</comment>
<dbReference type="SUPFAM" id="SSF57196">
    <property type="entry name" value="EGF/Laminin"/>
    <property type="match status" value="1"/>
</dbReference>
<keyword evidence="4" id="KW-0812">Transmembrane</keyword>
<keyword evidence="4" id="KW-1133">Transmembrane helix</keyword>
<dbReference type="InterPro" id="IPR000742">
    <property type="entry name" value="EGF"/>
</dbReference>
<feature type="region of interest" description="Disordered" evidence="3">
    <location>
        <begin position="170"/>
        <end position="196"/>
    </location>
</feature>
<dbReference type="KEGG" id="epa:110244451"/>
<comment type="similarity">
    <text evidence="1">Belongs to the EGF domain peptide family.</text>
</comment>
<keyword evidence="2" id="KW-1015">Disulfide bond</keyword>
<dbReference type="Gene3D" id="2.10.25.10">
    <property type="entry name" value="Laminin"/>
    <property type="match status" value="1"/>
</dbReference>
<evidence type="ECO:0000313" key="7">
    <source>
        <dbReference type="Proteomes" id="UP000887567"/>
    </source>
</evidence>
<sequence length="196" mass="20975">MRNTFGRKMLLCKLLQASKGSVVTTTELVFNGTKMESEVIETLANATVNGTLGALKLKSSAGFNASAQIGVDDVCASKPCNFAGKCIAKGTGYKCDCKLFRFGDHCQDGISLAAGIIAIVFGCIAVAIIIFAIVRCCCWVSKKDSYRAETRSSYTTNVSMDSFHVKNGGHIESKDNPGFDDNNCNTKSLDEKSTPI</sequence>
<accession>A0A913XLQ0</accession>
<feature type="transmembrane region" description="Helical" evidence="4">
    <location>
        <begin position="110"/>
        <end position="134"/>
    </location>
</feature>
<dbReference type="Proteomes" id="UP000887567">
    <property type="component" value="Unplaced"/>
</dbReference>
<evidence type="ECO:0000256" key="1">
    <source>
        <dbReference type="ARBA" id="ARBA00006373"/>
    </source>
</evidence>
<dbReference type="PROSITE" id="PS50026">
    <property type="entry name" value="EGF_3"/>
    <property type="match status" value="1"/>
</dbReference>
<evidence type="ECO:0000313" key="6">
    <source>
        <dbReference type="EnsemblMetazoa" id="XP_020906318.1"/>
    </source>
</evidence>
<keyword evidence="7" id="KW-1185">Reference proteome</keyword>
<feature type="disulfide bond" evidence="2">
    <location>
        <begin position="97"/>
        <end position="106"/>
    </location>
</feature>
<feature type="domain" description="EGF-like" evidence="5">
    <location>
        <begin position="71"/>
        <end position="107"/>
    </location>
</feature>
<keyword evidence="4" id="KW-0472">Membrane</keyword>
<dbReference type="GeneID" id="110244451"/>
<protein>
    <recommendedName>
        <fullName evidence="5">EGF-like domain-containing protein</fullName>
    </recommendedName>
</protein>
<dbReference type="EnsemblMetazoa" id="XM_021050659.2">
    <property type="protein sequence ID" value="XP_020906318.1"/>
    <property type="gene ID" value="LOC110244451"/>
</dbReference>